<accession>A0AB39SAJ8</accession>
<name>A0AB39SAJ8_9ACTN</name>
<dbReference type="GO" id="GO:0005886">
    <property type="term" value="C:plasma membrane"/>
    <property type="evidence" value="ECO:0007669"/>
    <property type="project" value="TreeGrafter"/>
</dbReference>
<dbReference type="InterPro" id="IPR050515">
    <property type="entry name" value="Beta-lactam/transpept"/>
</dbReference>
<dbReference type="SUPFAM" id="SSF56601">
    <property type="entry name" value="beta-lactamase/transpeptidase-like"/>
    <property type="match status" value="1"/>
</dbReference>
<evidence type="ECO:0000259" key="2">
    <source>
        <dbReference type="Pfam" id="PF00905"/>
    </source>
</evidence>
<dbReference type="AlphaFoldDB" id="A0AB39SAJ8"/>
<proteinExistence type="predicted"/>
<keyword evidence="1" id="KW-0472">Membrane</keyword>
<dbReference type="Gene3D" id="3.10.450.100">
    <property type="entry name" value="NTF2-like, domain 1"/>
    <property type="match status" value="1"/>
</dbReference>
<dbReference type="EMBL" id="CP163440">
    <property type="protein sequence ID" value="XDQ64344.1"/>
    <property type="molecule type" value="Genomic_DNA"/>
</dbReference>
<dbReference type="PANTHER" id="PTHR30627">
    <property type="entry name" value="PEPTIDOGLYCAN D,D-TRANSPEPTIDASE"/>
    <property type="match status" value="1"/>
</dbReference>
<dbReference type="Pfam" id="PF05223">
    <property type="entry name" value="MecA_N"/>
    <property type="match status" value="1"/>
</dbReference>
<reference evidence="4" key="1">
    <citation type="submission" date="2024-07" db="EMBL/GenBank/DDBJ databases">
        <authorList>
            <person name="Yu S.T."/>
        </authorList>
    </citation>
    <scope>NUCLEOTIDE SEQUENCE</scope>
    <source>
        <strain evidence="4">R35</strain>
    </source>
</reference>
<dbReference type="InterPro" id="IPR012338">
    <property type="entry name" value="Beta-lactam/transpept-like"/>
</dbReference>
<organism evidence="4">
    <name type="scientific">Streptomyces sp. R35</name>
    <dbReference type="NCBI Taxonomy" id="3238630"/>
    <lineage>
        <taxon>Bacteria</taxon>
        <taxon>Bacillati</taxon>
        <taxon>Actinomycetota</taxon>
        <taxon>Actinomycetes</taxon>
        <taxon>Kitasatosporales</taxon>
        <taxon>Streptomycetaceae</taxon>
        <taxon>Streptomyces</taxon>
    </lineage>
</organism>
<dbReference type="GO" id="GO:0071972">
    <property type="term" value="F:peptidoglycan L,D-transpeptidase activity"/>
    <property type="evidence" value="ECO:0007669"/>
    <property type="project" value="TreeGrafter"/>
</dbReference>
<protein>
    <submittedName>
        <fullName evidence="4">Penicillin-binding transpeptidase domain-containing protein</fullName>
    </submittedName>
</protein>
<dbReference type="InterPro" id="IPR001460">
    <property type="entry name" value="PCN-bd_Tpept"/>
</dbReference>
<sequence>MNRSDGYVDYPRYDRRRSRRRAVVSTFVALAATAGIGYWAYNALVGDDGDDGNDPQVAAATGRLNTFLDAWEAGDAKKAGGLTDTPDNAESLIKSVMTNLKPSKTEITAGTGKREAEGEVEIPFTVKMSLSGAGDYQWDSKAKLVKKSGRWTVEFHTPLIHPAMVPGQTLALESRERAAVLDKNGDELRSASLVGAVDPETGKGISGLQARYDKQLTGGGGKAQSVVILERQSGRVVKQLTGSGSSTGKPVKTTIDPKVQEAAADALDGVKKNAAIVAIDPSNGHILAAANMPSGMNRALEGRYPPGSTFKVVTSAALLKQGMRPTDRADCPKFAYVNGQRFENQNQFVLPSGSTFRDAFAKSCNTFFVGARGKLSNTALHDTAEAFGIGGSWDAGTTTYDGSIPVTESDNDKAASTIGQARLQASPLVMASIAATVKEGEFKQPVLVPDAVKKKYEAPARLDANVVASLREMMRATVTYGAGWALKDLPGEPHAKTGTAEFGKETPPRTHAWMIGYQGDREIAWSVLLEDGGSGGSDAGPIAAKFLKNLN</sequence>
<gene>
    <name evidence="4" type="ORF">AB5J50_27950</name>
</gene>
<dbReference type="GO" id="GO:0008658">
    <property type="term" value="F:penicillin binding"/>
    <property type="evidence" value="ECO:0007669"/>
    <property type="project" value="InterPro"/>
</dbReference>
<keyword evidence="1" id="KW-1133">Transmembrane helix</keyword>
<dbReference type="GO" id="GO:0046677">
    <property type="term" value="P:response to antibiotic"/>
    <property type="evidence" value="ECO:0007669"/>
    <property type="project" value="InterPro"/>
</dbReference>
<dbReference type="PANTHER" id="PTHR30627:SF24">
    <property type="entry name" value="PENICILLIN-BINDING PROTEIN 4B"/>
    <property type="match status" value="1"/>
</dbReference>
<dbReference type="Gene3D" id="3.40.710.10">
    <property type="entry name" value="DD-peptidase/beta-lactamase superfamily"/>
    <property type="match status" value="1"/>
</dbReference>
<evidence type="ECO:0000313" key="4">
    <source>
        <dbReference type="EMBL" id="XDQ64344.1"/>
    </source>
</evidence>
<evidence type="ECO:0000256" key="1">
    <source>
        <dbReference type="SAM" id="Phobius"/>
    </source>
</evidence>
<dbReference type="Pfam" id="PF00905">
    <property type="entry name" value="Transpeptidase"/>
    <property type="match status" value="1"/>
</dbReference>
<feature type="domain" description="Penicillin-binding protein transpeptidase" evidence="2">
    <location>
        <begin position="275"/>
        <end position="547"/>
    </location>
</feature>
<feature type="domain" description="NTF2-like N-terminal transpeptidase" evidence="3">
    <location>
        <begin position="60"/>
        <end position="168"/>
    </location>
</feature>
<dbReference type="RefSeq" id="WP_369261004.1">
    <property type="nucleotide sequence ID" value="NZ_CP163440.1"/>
</dbReference>
<dbReference type="GO" id="GO:0071555">
    <property type="term" value="P:cell wall organization"/>
    <property type="evidence" value="ECO:0007669"/>
    <property type="project" value="TreeGrafter"/>
</dbReference>
<feature type="transmembrane region" description="Helical" evidence="1">
    <location>
        <begin position="21"/>
        <end position="41"/>
    </location>
</feature>
<keyword evidence="1" id="KW-0812">Transmembrane</keyword>
<dbReference type="InterPro" id="IPR007887">
    <property type="entry name" value="MecA_N"/>
</dbReference>
<evidence type="ECO:0000259" key="3">
    <source>
        <dbReference type="Pfam" id="PF05223"/>
    </source>
</evidence>